<reference evidence="7" key="1">
    <citation type="journal article" date="2022" name="ISME J.">
        <title>Identification of active gaseous-alkane degraders at natural gas seeps.</title>
        <authorList>
            <person name="Farhan Ul Haque M."/>
            <person name="Hernandez M."/>
            <person name="Crombie A.T."/>
            <person name="Murrell J.C."/>
        </authorList>
    </citation>
    <scope>NUCLEOTIDE SEQUENCE</scope>
    <source>
        <strain evidence="7">PC2</strain>
    </source>
</reference>
<accession>A0ABS9ZB17</accession>
<keyword evidence="5" id="KW-0998">Cell outer membrane</keyword>
<proteinExistence type="inferred from homology"/>
<evidence type="ECO:0000256" key="2">
    <source>
        <dbReference type="ARBA" id="ARBA00005722"/>
    </source>
</evidence>
<sequence length="293" mass="31206">MKISSRGLSIAAAFLSGAAGLCLGAAARADEYNLPSLITPPPGTTADWIVSVSAMGGVAPSFPGAKTYSFFGLPGISIRRADQPERFSAPDDSLSLTVLHNDWIAVGPAGRWVSDRSIKNYPELFGLNDVSASIEVGGFVELTPVSWGRIRAEVRKAVSGYDGWVAMLGGDVWQKWGPLTLSIGPRLDFGNDQYASAFFSVDPWQAALNQWAGGRLTAYNATAGLVDAGFTVAARYDLSPAWRISAYGTYQALTGSVANSPVTTQAGSSNQFAAGVEIRYSFLTKDLYWIPKF</sequence>
<keyword evidence="8" id="KW-1185">Reference proteome</keyword>
<keyword evidence="4" id="KW-0472">Membrane</keyword>
<evidence type="ECO:0000313" key="8">
    <source>
        <dbReference type="Proteomes" id="UP001139104"/>
    </source>
</evidence>
<evidence type="ECO:0000256" key="3">
    <source>
        <dbReference type="ARBA" id="ARBA00022729"/>
    </source>
</evidence>
<dbReference type="InterPro" id="IPR010583">
    <property type="entry name" value="MipA"/>
</dbReference>
<feature type="signal peptide" evidence="6">
    <location>
        <begin position="1"/>
        <end position="18"/>
    </location>
</feature>
<evidence type="ECO:0000256" key="5">
    <source>
        <dbReference type="ARBA" id="ARBA00023237"/>
    </source>
</evidence>
<name>A0ABS9ZB17_9HYPH</name>
<organism evidence="7 8">
    <name type="scientific">Candidatus Rhodoblastus alkanivorans</name>
    <dbReference type="NCBI Taxonomy" id="2954117"/>
    <lineage>
        <taxon>Bacteria</taxon>
        <taxon>Pseudomonadati</taxon>
        <taxon>Pseudomonadota</taxon>
        <taxon>Alphaproteobacteria</taxon>
        <taxon>Hyphomicrobiales</taxon>
        <taxon>Rhodoblastaceae</taxon>
        <taxon>Rhodoblastus</taxon>
    </lineage>
</organism>
<comment type="similarity">
    <text evidence="2">Belongs to the MipA/OmpV family.</text>
</comment>
<evidence type="ECO:0000256" key="6">
    <source>
        <dbReference type="SAM" id="SignalP"/>
    </source>
</evidence>
<evidence type="ECO:0000313" key="7">
    <source>
        <dbReference type="EMBL" id="MCI4683827.1"/>
    </source>
</evidence>
<dbReference type="EMBL" id="JAIVFP010000001">
    <property type="protein sequence ID" value="MCI4683827.1"/>
    <property type="molecule type" value="Genomic_DNA"/>
</dbReference>
<evidence type="ECO:0000256" key="1">
    <source>
        <dbReference type="ARBA" id="ARBA00004442"/>
    </source>
</evidence>
<feature type="chain" id="PRO_5045838187" evidence="6">
    <location>
        <begin position="19"/>
        <end position="293"/>
    </location>
</feature>
<dbReference type="PANTHER" id="PTHR38776">
    <property type="entry name" value="MLTA-INTERACTING PROTEIN-RELATED"/>
    <property type="match status" value="1"/>
</dbReference>
<comment type="caution">
    <text evidence="7">The sequence shown here is derived from an EMBL/GenBank/DDBJ whole genome shotgun (WGS) entry which is preliminary data.</text>
</comment>
<comment type="subcellular location">
    <subcellularLocation>
        <location evidence="1">Cell outer membrane</location>
    </subcellularLocation>
</comment>
<protein>
    <submittedName>
        <fullName evidence="7">MipA/OmpV family protein</fullName>
    </submittedName>
</protein>
<evidence type="ECO:0000256" key="4">
    <source>
        <dbReference type="ARBA" id="ARBA00023136"/>
    </source>
</evidence>
<dbReference type="PANTHER" id="PTHR38776:SF1">
    <property type="entry name" value="MLTA-INTERACTING PROTEIN-RELATED"/>
    <property type="match status" value="1"/>
</dbReference>
<dbReference type="Pfam" id="PF06629">
    <property type="entry name" value="MipA"/>
    <property type="match status" value="1"/>
</dbReference>
<dbReference type="Proteomes" id="UP001139104">
    <property type="component" value="Unassembled WGS sequence"/>
</dbReference>
<keyword evidence="3 6" id="KW-0732">Signal</keyword>
<dbReference type="RefSeq" id="WP_243067756.1">
    <property type="nucleotide sequence ID" value="NZ_JAIVFK010000006.1"/>
</dbReference>
<gene>
    <name evidence="7" type="ORF">K2U94_13815</name>
</gene>